<evidence type="ECO:0000313" key="1">
    <source>
        <dbReference type="EMBL" id="DAD74101.1"/>
    </source>
</evidence>
<sequence>MKLEELIRQQAEEYLKTATRLATESALTGDIWLRVICREKSEVYSAAADGLLTALHDAEDVAHG</sequence>
<name>A0A8S5LVL5_9CAUD</name>
<accession>A0A8S5LVL5</accession>
<organism evidence="1">
    <name type="scientific">Myoviridae sp. ctqYq4</name>
    <dbReference type="NCBI Taxonomy" id="2826702"/>
    <lineage>
        <taxon>Viruses</taxon>
        <taxon>Duplodnaviria</taxon>
        <taxon>Heunggongvirae</taxon>
        <taxon>Uroviricota</taxon>
        <taxon>Caudoviricetes</taxon>
    </lineage>
</organism>
<reference evidence="1" key="1">
    <citation type="journal article" date="2021" name="Proc. Natl. Acad. Sci. U.S.A.">
        <title>A Catalog of Tens of Thousands of Viruses from Human Metagenomes Reveals Hidden Associations with Chronic Diseases.</title>
        <authorList>
            <person name="Tisza M.J."/>
            <person name="Buck C.B."/>
        </authorList>
    </citation>
    <scope>NUCLEOTIDE SEQUENCE</scope>
    <source>
        <strain evidence="1">CtqYq4</strain>
    </source>
</reference>
<protein>
    <submittedName>
        <fullName evidence="1">Uncharacterized protein</fullName>
    </submittedName>
</protein>
<dbReference type="EMBL" id="BK014752">
    <property type="protein sequence ID" value="DAD74101.1"/>
    <property type="molecule type" value="Genomic_DNA"/>
</dbReference>
<proteinExistence type="predicted"/>